<keyword evidence="2" id="KW-1185">Reference proteome</keyword>
<evidence type="ECO:0000256" key="1">
    <source>
        <dbReference type="SAM" id="MobiDB-lite"/>
    </source>
</evidence>
<dbReference type="Proteomes" id="UP000095287">
    <property type="component" value="Unplaced"/>
</dbReference>
<dbReference type="WBParaSite" id="L893_g6557.t1">
    <property type="protein sequence ID" value="L893_g6557.t1"/>
    <property type="gene ID" value="L893_g6557"/>
</dbReference>
<feature type="region of interest" description="Disordered" evidence="1">
    <location>
        <begin position="49"/>
        <end position="72"/>
    </location>
</feature>
<reference evidence="3" key="1">
    <citation type="submission" date="2016-11" db="UniProtKB">
        <authorList>
            <consortium name="WormBaseParasite"/>
        </authorList>
    </citation>
    <scope>IDENTIFICATION</scope>
</reference>
<sequence>MAQLAPICVHRRGTTTASEARTAQRHSNELNCRIQQTLVQQTLGFSTVNGDDDRCKRTDERCHSQEARARSN</sequence>
<dbReference type="AlphaFoldDB" id="A0A1I8AK41"/>
<protein>
    <submittedName>
        <fullName evidence="3">Secreted protein</fullName>
    </submittedName>
</protein>
<proteinExistence type="predicted"/>
<feature type="compositionally biased region" description="Basic and acidic residues" evidence="1">
    <location>
        <begin position="51"/>
        <end position="72"/>
    </location>
</feature>
<name>A0A1I8AK41_9BILA</name>
<evidence type="ECO:0000313" key="2">
    <source>
        <dbReference type="Proteomes" id="UP000095287"/>
    </source>
</evidence>
<evidence type="ECO:0000313" key="3">
    <source>
        <dbReference type="WBParaSite" id="L893_g6557.t1"/>
    </source>
</evidence>
<organism evidence="2 3">
    <name type="scientific">Steinernema glaseri</name>
    <dbReference type="NCBI Taxonomy" id="37863"/>
    <lineage>
        <taxon>Eukaryota</taxon>
        <taxon>Metazoa</taxon>
        <taxon>Ecdysozoa</taxon>
        <taxon>Nematoda</taxon>
        <taxon>Chromadorea</taxon>
        <taxon>Rhabditida</taxon>
        <taxon>Tylenchina</taxon>
        <taxon>Panagrolaimomorpha</taxon>
        <taxon>Strongyloidoidea</taxon>
        <taxon>Steinernematidae</taxon>
        <taxon>Steinernema</taxon>
    </lineage>
</organism>
<accession>A0A1I8AK41</accession>